<organism evidence="1 2">
    <name type="scientific">Paraburkholderia phenoliruptrix</name>
    <dbReference type="NCBI Taxonomy" id="252970"/>
    <lineage>
        <taxon>Bacteria</taxon>
        <taxon>Pseudomonadati</taxon>
        <taxon>Pseudomonadota</taxon>
        <taxon>Betaproteobacteria</taxon>
        <taxon>Burkholderiales</taxon>
        <taxon>Burkholderiaceae</taxon>
        <taxon>Paraburkholderia</taxon>
    </lineage>
</organism>
<dbReference type="EMBL" id="CADILN010000001">
    <property type="protein sequence ID" value="CAB4046954.1"/>
    <property type="molecule type" value="Genomic_DNA"/>
</dbReference>
<evidence type="ECO:0000313" key="2">
    <source>
        <dbReference type="Proteomes" id="UP000494102"/>
    </source>
</evidence>
<dbReference type="Proteomes" id="UP000494102">
    <property type="component" value="Unassembled WGS sequence"/>
</dbReference>
<protein>
    <submittedName>
        <fullName evidence="1">Uncharacterized protein</fullName>
    </submittedName>
</protein>
<gene>
    <name evidence="1" type="ORF">LMG9964_00586</name>
</gene>
<reference evidence="1 2" key="1">
    <citation type="submission" date="2020-04" db="EMBL/GenBank/DDBJ databases">
        <authorList>
            <person name="De Canck E."/>
        </authorList>
    </citation>
    <scope>NUCLEOTIDE SEQUENCE [LARGE SCALE GENOMIC DNA]</scope>
    <source>
        <strain evidence="1 2">LMG 9964</strain>
    </source>
</reference>
<evidence type="ECO:0000313" key="1">
    <source>
        <dbReference type="EMBL" id="CAB4046954.1"/>
    </source>
</evidence>
<dbReference type="AlphaFoldDB" id="A0A6J5K1C9"/>
<sequence>MNSVASACIDWLCFCATDGSGTVAWRGIHDKKGHY</sequence>
<accession>A0A6J5K1C9</accession>
<name>A0A6J5K1C9_9BURK</name>
<proteinExistence type="predicted"/>